<evidence type="ECO:0000256" key="4">
    <source>
        <dbReference type="ARBA" id="ARBA00022475"/>
    </source>
</evidence>
<protein>
    <submittedName>
        <fullName evidence="9">ECF transporter S component</fullName>
    </submittedName>
</protein>
<dbReference type="InterPro" id="IPR025720">
    <property type="entry name" value="RibU"/>
</dbReference>
<evidence type="ECO:0000256" key="1">
    <source>
        <dbReference type="ARBA" id="ARBA00004651"/>
    </source>
</evidence>
<proteinExistence type="inferred from homology"/>
<dbReference type="Gene3D" id="1.10.1760.20">
    <property type="match status" value="1"/>
</dbReference>
<comment type="subcellular location">
    <subcellularLocation>
        <location evidence="1">Cell membrane</location>
        <topology evidence="1">Multi-pass membrane protein</topology>
    </subcellularLocation>
</comment>
<keyword evidence="4" id="KW-1003">Cell membrane</keyword>
<evidence type="ECO:0000256" key="3">
    <source>
        <dbReference type="ARBA" id="ARBA00022448"/>
    </source>
</evidence>
<evidence type="ECO:0000256" key="6">
    <source>
        <dbReference type="ARBA" id="ARBA00022989"/>
    </source>
</evidence>
<feature type="transmembrane region" description="Helical" evidence="8">
    <location>
        <begin position="83"/>
        <end position="102"/>
    </location>
</feature>
<evidence type="ECO:0000256" key="5">
    <source>
        <dbReference type="ARBA" id="ARBA00022692"/>
    </source>
</evidence>
<dbReference type="PANTHER" id="PTHR38438">
    <property type="entry name" value="RIBOFLAVIN TRANSPORTER RIBU"/>
    <property type="match status" value="1"/>
</dbReference>
<feature type="transmembrane region" description="Helical" evidence="8">
    <location>
        <begin position="114"/>
        <end position="135"/>
    </location>
</feature>
<keyword evidence="10" id="KW-1185">Reference proteome</keyword>
<reference evidence="9 10" key="1">
    <citation type="submission" date="2023-02" db="EMBL/GenBank/DDBJ databases">
        <title>Novel Oscillospiraceae bacterial genomes.</title>
        <authorList>
            <person name="Srinivasan S."/>
            <person name="Austin M.N."/>
            <person name="Fiedler T.L."/>
            <person name="Strenk S.M."/>
            <person name="Agnew K.J."/>
            <person name="Nagana Gowda G.A."/>
            <person name="Raftery D."/>
            <person name="Beamer M.A."/>
            <person name="Achilles S.L."/>
            <person name="Wiesenfeld H.C."/>
            <person name="Fredricks D.N."/>
            <person name="Hillier S.L."/>
        </authorList>
    </citation>
    <scope>NUCLEOTIDE SEQUENCE [LARGE SCALE GENOMIC DNA]</scope>
    <source>
        <strain evidence="9 10">CHIC02 1186E3-8</strain>
    </source>
</reference>
<accession>A0ABY8C4X8</accession>
<evidence type="ECO:0000313" key="9">
    <source>
        <dbReference type="EMBL" id="WEG35354.1"/>
    </source>
</evidence>
<evidence type="ECO:0000256" key="7">
    <source>
        <dbReference type="ARBA" id="ARBA00023136"/>
    </source>
</evidence>
<gene>
    <name evidence="9" type="ORF">PYS61_05345</name>
</gene>
<keyword evidence="6 8" id="KW-1133">Transmembrane helix</keyword>
<name>A0ABY8C4X8_9FIRM</name>
<evidence type="ECO:0000313" key="10">
    <source>
        <dbReference type="Proteomes" id="UP001220478"/>
    </source>
</evidence>
<dbReference type="PANTHER" id="PTHR38438:SF1">
    <property type="entry name" value="RIBOFLAVIN TRANSPORTER RIBU"/>
    <property type="match status" value="1"/>
</dbReference>
<dbReference type="InterPro" id="IPR024529">
    <property type="entry name" value="ECF_trnsprt_substrate-spec"/>
</dbReference>
<dbReference type="Pfam" id="PF12822">
    <property type="entry name" value="ECF_trnsprt"/>
    <property type="match status" value="1"/>
</dbReference>
<evidence type="ECO:0000256" key="8">
    <source>
        <dbReference type="SAM" id="Phobius"/>
    </source>
</evidence>
<keyword evidence="7 8" id="KW-0472">Membrane</keyword>
<dbReference type="Proteomes" id="UP001220478">
    <property type="component" value="Chromosome"/>
</dbReference>
<feature type="transmembrane region" description="Helical" evidence="8">
    <location>
        <begin position="203"/>
        <end position="226"/>
    </location>
</feature>
<organism evidence="9 10">
    <name type="scientific">Amygdalobacter indicium</name>
    <dbReference type="NCBI Taxonomy" id="3029272"/>
    <lineage>
        <taxon>Bacteria</taxon>
        <taxon>Bacillati</taxon>
        <taxon>Bacillota</taxon>
        <taxon>Clostridia</taxon>
        <taxon>Eubacteriales</taxon>
        <taxon>Oscillospiraceae</taxon>
        <taxon>Amygdalobacter</taxon>
    </lineage>
</organism>
<keyword evidence="5 8" id="KW-0812">Transmembrane</keyword>
<evidence type="ECO:0000256" key="2">
    <source>
        <dbReference type="ARBA" id="ARBA00005540"/>
    </source>
</evidence>
<dbReference type="RefSeq" id="WP_315571445.1">
    <property type="nucleotide sequence ID" value="NZ_CP118868.1"/>
</dbReference>
<feature type="transmembrane region" description="Helical" evidence="8">
    <location>
        <begin position="155"/>
        <end position="182"/>
    </location>
</feature>
<sequence>MSIREERSLAVSRLVLAALFIAIAYTSVLFIEIPLLPSVPFLKYDIKDVFFVLAAGILNPVYSLAMCFAVPFLQMLTTSKSGIIGFIMNFLACISFVLPVAYTINRKRNLKRLICGLLLGIVTLNITMILWNYIFTPIFIPTMSRSTLLPFLLNAILPFNLLKSSFNFILSLALYLSLWPVLQKVSQAHHFNCVDSNKSSRRVGIIVLLVFVVLTGILYSLLILGVI</sequence>
<keyword evidence="3" id="KW-0813">Transport</keyword>
<comment type="similarity">
    <text evidence="2">Belongs to the prokaryotic riboflavin transporter (P-RFT) (TC 2.A.87) family.</text>
</comment>
<feature type="transmembrane region" description="Helical" evidence="8">
    <location>
        <begin position="14"/>
        <end position="37"/>
    </location>
</feature>
<feature type="transmembrane region" description="Helical" evidence="8">
    <location>
        <begin position="49"/>
        <end position="71"/>
    </location>
</feature>
<dbReference type="EMBL" id="CP118868">
    <property type="protein sequence ID" value="WEG35354.1"/>
    <property type="molecule type" value="Genomic_DNA"/>
</dbReference>